<dbReference type="RefSeq" id="WP_056964481.1">
    <property type="nucleotide sequence ID" value="NZ_AZFC01000018.1"/>
</dbReference>
<dbReference type="Proteomes" id="UP000051835">
    <property type="component" value="Unassembled WGS sequence"/>
</dbReference>
<evidence type="ECO:0000256" key="1">
    <source>
        <dbReference type="SAM" id="MobiDB-lite"/>
    </source>
</evidence>
<comment type="caution">
    <text evidence="2">The sequence shown here is derived from an EMBL/GenBank/DDBJ whole genome shotgun (WGS) entry which is preliminary data.</text>
</comment>
<sequence length="178" mass="20604">MKKGVLLMTGVLLLGGLGAWGWHRHTAAPAPAPRTTQRAAPPTKRARPLTLRELRRRPKLTYAALIDYAVHDTHVMRWQEVADYQAGWQVEIDRVHGARRYSVWPDRNIQTSEKKLEPNWFTLKGHRVTYQSFVVHSDGDYTVYRTTLKRVVHRLNAQHAAARVRRMPERLVVKDATR</sequence>
<proteinExistence type="predicted"/>
<accession>A0A0R1R4B7</accession>
<evidence type="ECO:0000313" key="3">
    <source>
        <dbReference type="Proteomes" id="UP000051835"/>
    </source>
</evidence>
<organism evidence="2 3">
    <name type="scientific">Levilactobacillus spicheri DSM 15429</name>
    <dbReference type="NCBI Taxonomy" id="1423805"/>
    <lineage>
        <taxon>Bacteria</taxon>
        <taxon>Bacillati</taxon>
        <taxon>Bacillota</taxon>
        <taxon>Bacilli</taxon>
        <taxon>Lactobacillales</taxon>
        <taxon>Lactobacillaceae</taxon>
        <taxon>Levilactobacillus</taxon>
    </lineage>
</organism>
<gene>
    <name evidence="2" type="ORF">FD37_GL001668</name>
</gene>
<dbReference type="AlphaFoldDB" id="A0A0R1R4B7"/>
<dbReference type="PATRIC" id="fig|1423805.4.peg.1710"/>
<evidence type="ECO:0000313" key="2">
    <source>
        <dbReference type="EMBL" id="KRL48107.1"/>
    </source>
</evidence>
<feature type="region of interest" description="Disordered" evidence="1">
    <location>
        <begin position="27"/>
        <end position="46"/>
    </location>
</feature>
<dbReference type="EMBL" id="AZFC01000018">
    <property type="protein sequence ID" value="KRL48107.1"/>
    <property type="molecule type" value="Genomic_DNA"/>
</dbReference>
<name>A0A0R1R4B7_9LACO</name>
<reference evidence="2 3" key="1">
    <citation type="journal article" date="2015" name="Genome Announc.">
        <title>Expanding the biotechnology potential of lactobacilli through comparative genomics of 213 strains and associated genera.</title>
        <authorList>
            <person name="Sun Z."/>
            <person name="Harris H.M."/>
            <person name="McCann A."/>
            <person name="Guo C."/>
            <person name="Argimon S."/>
            <person name="Zhang W."/>
            <person name="Yang X."/>
            <person name="Jeffery I.B."/>
            <person name="Cooney J.C."/>
            <person name="Kagawa T.F."/>
            <person name="Liu W."/>
            <person name="Song Y."/>
            <person name="Salvetti E."/>
            <person name="Wrobel A."/>
            <person name="Rasinkangas P."/>
            <person name="Parkhill J."/>
            <person name="Rea M.C."/>
            <person name="O'Sullivan O."/>
            <person name="Ritari J."/>
            <person name="Douillard F.P."/>
            <person name="Paul Ross R."/>
            <person name="Yang R."/>
            <person name="Briner A.E."/>
            <person name="Felis G.E."/>
            <person name="de Vos W.M."/>
            <person name="Barrangou R."/>
            <person name="Klaenhammer T.R."/>
            <person name="Caufield P.W."/>
            <person name="Cui Y."/>
            <person name="Zhang H."/>
            <person name="O'Toole P.W."/>
        </authorList>
    </citation>
    <scope>NUCLEOTIDE SEQUENCE [LARGE SCALE GENOMIC DNA]</scope>
    <source>
        <strain evidence="2 3">DSM 15429</strain>
    </source>
</reference>
<protein>
    <submittedName>
        <fullName evidence="2">Uncharacterized protein</fullName>
    </submittedName>
</protein>